<dbReference type="SMART" id="SM00382">
    <property type="entry name" value="AAA"/>
    <property type="match status" value="2"/>
</dbReference>
<evidence type="ECO:0000256" key="6">
    <source>
        <dbReference type="ARBA" id="ARBA00022840"/>
    </source>
</evidence>
<keyword evidence="8" id="KW-0472">Membrane</keyword>
<dbReference type="RefSeq" id="WP_064014829.1">
    <property type="nucleotide sequence ID" value="NZ_CP011387.1"/>
</dbReference>
<name>A0A172T9R9_9DEIO</name>
<dbReference type="KEGG" id="dpu:SU48_08225"/>
<evidence type="ECO:0000313" key="11">
    <source>
        <dbReference type="EMBL" id="ANE43760.1"/>
    </source>
</evidence>
<evidence type="ECO:0000256" key="9">
    <source>
        <dbReference type="SAM" id="MobiDB-lite"/>
    </source>
</evidence>
<comment type="subcellular location">
    <subcellularLocation>
        <location evidence="1">Cell membrane</location>
        <topology evidence="1">Peripheral membrane protein</topology>
    </subcellularLocation>
</comment>
<gene>
    <name evidence="11" type="ORF">SU48_08225</name>
</gene>
<dbReference type="PANTHER" id="PTHR43790:SF4">
    <property type="entry name" value="GUANOSINE IMPORT ATP-BINDING PROTEIN NUPO"/>
    <property type="match status" value="1"/>
</dbReference>
<dbReference type="InterPro" id="IPR003439">
    <property type="entry name" value="ABC_transporter-like_ATP-bd"/>
</dbReference>
<dbReference type="PATRIC" id="fig|1182568.3.peg.1711"/>
<evidence type="ECO:0000256" key="8">
    <source>
        <dbReference type="ARBA" id="ARBA00023136"/>
    </source>
</evidence>
<keyword evidence="12" id="KW-1185">Reference proteome</keyword>
<dbReference type="InterPro" id="IPR003593">
    <property type="entry name" value="AAA+_ATPase"/>
</dbReference>
<dbReference type="PANTHER" id="PTHR43790">
    <property type="entry name" value="CARBOHYDRATE TRANSPORT ATP-BINDING PROTEIN MG119-RELATED"/>
    <property type="match status" value="1"/>
</dbReference>
<dbReference type="CDD" id="cd03216">
    <property type="entry name" value="ABC_Carb_Monos_I"/>
    <property type="match status" value="1"/>
</dbReference>
<dbReference type="AlphaFoldDB" id="A0A172T9R9"/>
<dbReference type="GO" id="GO:0016887">
    <property type="term" value="F:ATP hydrolysis activity"/>
    <property type="evidence" value="ECO:0007669"/>
    <property type="project" value="InterPro"/>
</dbReference>
<feature type="region of interest" description="Disordered" evidence="9">
    <location>
        <begin position="509"/>
        <end position="540"/>
    </location>
</feature>
<evidence type="ECO:0000256" key="2">
    <source>
        <dbReference type="ARBA" id="ARBA00022448"/>
    </source>
</evidence>
<dbReference type="InterPro" id="IPR027417">
    <property type="entry name" value="P-loop_NTPase"/>
</dbReference>
<keyword evidence="5" id="KW-0547">Nucleotide-binding</keyword>
<organism evidence="11 12">
    <name type="scientific">Deinococcus puniceus</name>
    <dbReference type="NCBI Taxonomy" id="1182568"/>
    <lineage>
        <taxon>Bacteria</taxon>
        <taxon>Thermotogati</taxon>
        <taxon>Deinococcota</taxon>
        <taxon>Deinococci</taxon>
        <taxon>Deinococcales</taxon>
        <taxon>Deinococcaceae</taxon>
        <taxon>Deinococcus</taxon>
    </lineage>
</organism>
<dbReference type="FunFam" id="3.40.50.300:FF:000127">
    <property type="entry name" value="Ribose import ATP-binding protein RbsA"/>
    <property type="match status" value="1"/>
</dbReference>
<evidence type="ECO:0000259" key="10">
    <source>
        <dbReference type="PROSITE" id="PS50893"/>
    </source>
</evidence>
<dbReference type="OrthoDB" id="9771863at2"/>
<keyword evidence="4" id="KW-0677">Repeat</keyword>
<keyword evidence="7" id="KW-1278">Translocase</keyword>
<keyword evidence="6 11" id="KW-0067">ATP-binding</keyword>
<dbReference type="EMBL" id="CP011387">
    <property type="protein sequence ID" value="ANE43760.1"/>
    <property type="molecule type" value="Genomic_DNA"/>
</dbReference>
<evidence type="ECO:0000256" key="1">
    <source>
        <dbReference type="ARBA" id="ARBA00004202"/>
    </source>
</evidence>
<evidence type="ECO:0000256" key="4">
    <source>
        <dbReference type="ARBA" id="ARBA00022737"/>
    </source>
</evidence>
<protein>
    <submittedName>
        <fullName evidence="11">Heme ABC transporter ATP-binding protein</fullName>
    </submittedName>
</protein>
<dbReference type="Proteomes" id="UP000077363">
    <property type="component" value="Chromosome"/>
</dbReference>
<evidence type="ECO:0000256" key="5">
    <source>
        <dbReference type="ARBA" id="ARBA00022741"/>
    </source>
</evidence>
<dbReference type="PROSITE" id="PS50893">
    <property type="entry name" value="ABC_TRANSPORTER_2"/>
    <property type="match status" value="2"/>
</dbReference>
<proteinExistence type="predicted"/>
<dbReference type="GO" id="GO:0005886">
    <property type="term" value="C:plasma membrane"/>
    <property type="evidence" value="ECO:0007669"/>
    <property type="project" value="UniProtKB-SubCell"/>
</dbReference>
<dbReference type="GO" id="GO:0005524">
    <property type="term" value="F:ATP binding"/>
    <property type="evidence" value="ECO:0007669"/>
    <property type="project" value="UniProtKB-KW"/>
</dbReference>
<keyword evidence="2" id="KW-0813">Transport</keyword>
<evidence type="ECO:0000313" key="12">
    <source>
        <dbReference type="Proteomes" id="UP000077363"/>
    </source>
</evidence>
<sequence length="540" mass="57681">MTAPTPDVLREVRHNSENALELRNITKRFPLVLANDNISMAVKWGSVHALCGENGAGKSTLMKIVYGAQPPTSGEIVVDGQTVNLNSPADAIARGIGMVFQHFMLVDTLTVTENVILGAEPTVGGRIDIAGARRKVAELVKQFNFDINPDALIGDLPVGKQQKVEILKTLYRGARILILDEPTAVLTPSETDELFDFLKNQYAASGNAVIFISHKLHEVLHISDTISVIRDGKMIGSIPSAGATTETLARMMVGREVNMRVDKTAAQPREVALDVKNLTVKGEHKNAVDNVSFQVRAGEIVGIAGVEGNGQSELVEAITGLIPTLGGTITYLGKSAKGVREVEAAGLSHIPEDRNERGLVLDMTTAENFILGEHDQAPFAGRFGLLNLDVIEQNARDLSEKYDVRPRSASLQAGRYSGGNAQKIIVAREMRKGPKILIASQPTRGVDIGAIEFIHARIVEARDQGLAVLLISADLGEVMNLADRILVMYEGQIAGEVNATDATETQLGLMMTGSGGQTGSGQSSSGRSGEVSVGQTTGER</sequence>
<feature type="compositionally biased region" description="Low complexity" evidence="9">
    <location>
        <begin position="520"/>
        <end position="540"/>
    </location>
</feature>
<feature type="domain" description="ABC transporter" evidence="10">
    <location>
        <begin position="20"/>
        <end position="256"/>
    </location>
</feature>
<dbReference type="CDD" id="cd03215">
    <property type="entry name" value="ABC_Carb_Monos_II"/>
    <property type="match status" value="1"/>
</dbReference>
<evidence type="ECO:0000256" key="7">
    <source>
        <dbReference type="ARBA" id="ARBA00022967"/>
    </source>
</evidence>
<accession>A0A172T9R9</accession>
<dbReference type="InterPro" id="IPR050107">
    <property type="entry name" value="ABC_carbohydrate_import_ATPase"/>
</dbReference>
<dbReference type="STRING" id="1182568.SU48_08225"/>
<reference evidence="11 12" key="1">
    <citation type="submission" date="2015-01" db="EMBL/GenBank/DDBJ databases">
        <title>Deinococcus puniceus/DY1/ whole genome sequencing.</title>
        <authorList>
            <person name="Kim M.K."/>
            <person name="Srinivasan S."/>
            <person name="Lee J.-J."/>
        </authorList>
    </citation>
    <scope>NUCLEOTIDE SEQUENCE [LARGE SCALE GENOMIC DNA]</scope>
    <source>
        <strain evidence="11 12">DY1</strain>
    </source>
</reference>
<dbReference type="Pfam" id="PF00005">
    <property type="entry name" value="ABC_tran"/>
    <property type="match status" value="2"/>
</dbReference>
<dbReference type="SUPFAM" id="SSF52540">
    <property type="entry name" value="P-loop containing nucleoside triphosphate hydrolases"/>
    <property type="match status" value="2"/>
</dbReference>
<dbReference type="InterPro" id="IPR017871">
    <property type="entry name" value="ABC_transporter-like_CS"/>
</dbReference>
<evidence type="ECO:0000256" key="3">
    <source>
        <dbReference type="ARBA" id="ARBA00022475"/>
    </source>
</evidence>
<keyword evidence="3" id="KW-1003">Cell membrane</keyword>
<feature type="domain" description="ABC transporter" evidence="10">
    <location>
        <begin position="273"/>
        <end position="515"/>
    </location>
</feature>
<dbReference type="Gene3D" id="3.40.50.300">
    <property type="entry name" value="P-loop containing nucleotide triphosphate hydrolases"/>
    <property type="match status" value="2"/>
</dbReference>
<dbReference type="PROSITE" id="PS00211">
    <property type="entry name" value="ABC_TRANSPORTER_1"/>
    <property type="match status" value="1"/>
</dbReference>